<name>A0A437QSK3_9GAMM</name>
<organism evidence="1 2">
    <name type="scientific">Rheinheimera riviphila</name>
    <dbReference type="NCBI Taxonomy" id="1834037"/>
    <lineage>
        <taxon>Bacteria</taxon>
        <taxon>Pseudomonadati</taxon>
        <taxon>Pseudomonadota</taxon>
        <taxon>Gammaproteobacteria</taxon>
        <taxon>Chromatiales</taxon>
        <taxon>Chromatiaceae</taxon>
        <taxon>Rheinheimera</taxon>
    </lineage>
</organism>
<comment type="caution">
    <text evidence="1">The sequence shown here is derived from an EMBL/GenBank/DDBJ whole genome shotgun (WGS) entry which is preliminary data.</text>
</comment>
<keyword evidence="2" id="KW-1185">Reference proteome</keyword>
<dbReference type="EMBL" id="SACS01000009">
    <property type="protein sequence ID" value="RVU37472.1"/>
    <property type="molecule type" value="Genomic_DNA"/>
</dbReference>
<protein>
    <recommendedName>
        <fullName evidence="3">Outer membrane beta-barrel protein</fullName>
    </recommendedName>
</protein>
<gene>
    <name evidence="1" type="ORF">EOE67_09785</name>
</gene>
<reference evidence="1 2" key="1">
    <citation type="submission" date="2019-01" db="EMBL/GenBank/DDBJ databases">
        <authorList>
            <person name="Chen W.-M."/>
        </authorList>
    </citation>
    <scope>NUCLEOTIDE SEQUENCE [LARGE SCALE GENOMIC DNA]</scope>
    <source>
        <strain evidence="1 2">KYPC3</strain>
    </source>
</reference>
<dbReference type="AlphaFoldDB" id="A0A437QSK3"/>
<dbReference type="Proteomes" id="UP000283077">
    <property type="component" value="Unassembled WGS sequence"/>
</dbReference>
<dbReference type="Pfam" id="PF10082">
    <property type="entry name" value="BBP2_2"/>
    <property type="match status" value="1"/>
</dbReference>
<evidence type="ECO:0008006" key="3">
    <source>
        <dbReference type="Google" id="ProtNLM"/>
    </source>
</evidence>
<dbReference type="InterPro" id="IPR018759">
    <property type="entry name" value="BBP2_2"/>
</dbReference>
<evidence type="ECO:0000313" key="2">
    <source>
        <dbReference type="Proteomes" id="UP000283077"/>
    </source>
</evidence>
<accession>A0A437QSK3</accession>
<sequence>MCTENKGISMKFAQGVIISTALLTSVAPVAAQSTAPASGVIKTSSGIDLVPSLQVGLKHDDNVVRSSTNEINSWVNTIAPALKATLVDGADSYTLTAALNNARYFSSHLDDFTDGYLEGEARISPASHHNFKLKANSSWLHEDRGTGVSEGRGLLLNDVTKYNSQLFDAEYLYGAPSSTGKIRLNSRYYNKDYDNFRDVTQYRDYDSTLFGGAFLYQTNGSIKLVASATTAEIDFKVLDLSGDRNNTDNNYRVGVEWEMSSITSGELKLGYQDKNFDRSQREDFSGFAWEAILVWQPLTYSGFDVATGRRAKDVDAVNVLGDYIIETTYGLGWNHQWSETWDSKIAYEYQTNEYNLSSRKDTGKVLTLELNKQLLRWVKIKAFANIEDRTSTLGVIEFDRNVIGLNAEFTL</sequence>
<dbReference type="OrthoDB" id="9153755at2"/>
<evidence type="ECO:0000313" key="1">
    <source>
        <dbReference type="EMBL" id="RVU37472.1"/>
    </source>
</evidence>
<proteinExistence type="predicted"/>